<evidence type="ECO:0000313" key="3">
    <source>
        <dbReference type="Proteomes" id="UP001479933"/>
    </source>
</evidence>
<gene>
    <name evidence="2" type="ORF">RVF87_11990</name>
</gene>
<dbReference type="CDD" id="cd20302">
    <property type="entry name" value="cupin_DAD"/>
    <property type="match status" value="1"/>
</dbReference>
<dbReference type="RefSeq" id="WP_066164577.1">
    <property type="nucleotide sequence ID" value="NZ_CP136137.1"/>
</dbReference>
<keyword evidence="2" id="KW-0560">Oxidoreductase</keyword>
<dbReference type="Gene3D" id="2.60.120.10">
    <property type="entry name" value="Jelly Rolls"/>
    <property type="match status" value="1"/>
</dbReference>
<dbReference type="Pfam" id="PF12973">
    <property type="entry name" value="Cupin_7"/>
    <property type="match status" value="1"/>
</dbReference>
<protein>
    <submittedName>
        <fullName evidence="2">2,4'-dihydroxyacetophenone dioxygenase family protein</fullName>
    </submittedName>
</protein>
<dbReference type="InterPro" id="IPR014710">
    <property type="entry name" value="RmlC-like_jellyroll"/>
</dbReference>
<dbReference type="InterPro" id="IPR011051">
    <property type="entry name" value="RmlC_Cupin_sf"/>
</dbReference>
<feature type="domain" description="ChrR-like cupin" evidence="1">
    <location>
        <begin position="43"/>
        <end position="135"/>
    </location>
</feature>
<sequence length="177" mass="20426">MSLHIDADAITLNEKDALNDVALRYQLNDIYAPADEAYSPWMFVEGSEGMWARYLWFDVRLGQWGAMVRSDGPGVLGRHKHRSGVLGYTVRGSWGYEEYDWEASAGDVVVESPGVIHTLRSVNPDGFETFFVLNGSIDWYDEDDNVVLTEDTFYNIHRYEEYCRDHGLKINDELFRR</sequence>
<proteinExistence type="predicted"/>
<name>A0ABZ2TWE4_9ACTN</name>
<dbReference type="EMBL" id="CP136137">
    <property type="protein sequence ID" value="WYY05805.1"/>
    <property type="molecule type" value="Genomic_DNA"/>
</dbReference>
<dbReference type="GO" id="GO:0051213">
    <property type="term" value="F:dioxygenase activity"/>
    <property type="evidence" value="ECO:0007669"/>
    <property type="project" value="UniProtKB-KW"/>
</dbReference>
<organism evidence="2 3">
    <name type="scientific">Gordonia hydrophobica</name>
    <dbReference type="NCBI Taxonomy" id="40516"/>
    <lineage>
        <taxon>Bacteria</taxon>
        <taxon>Bacillati</taxon>
        <taxon>Actinomycetota</taxon>
        <taxon>Actinomycetes</taxon>
        <taxon>Mycobacteriales</taxon>
        <taxon>Gordoniaceae</taxon>
        <taxon>Gordonia</taxon>
    </lineage>
</organism>
<keyword evidence="3" id="KW-1185">Reference proteome</keyword>
<accession>A0ABZ2TWE4</accession>
<keyword evidence="2" id="KW-0223">Dioxygenase</keyword>
<dbReference type="InterPro" id="IPR025979">
    <property type="entry name" value="ChrR-like_cupin_dom"/>
</dbReference>
<reference evidence="2 3" key="1">
    <citation type="journal article" date="2023" name="Virus Evol.">
        <title>Computational host range prediction-The good, the bad, and the ugly.</title>
        <authorList>
            <person name="Howell A.A."/>
            <person name="Versoza C.J."/>
            <person name="Pfeifer S.P."/>
        </authorList>
    </citation>
    <scope>NUCLEOTIDE SEQUENCE [LARGE SCALE GENOMIC DNA]</scope>
    <source>
        <strain evidence="2 3">1610/1b</strain>
    </source>
</reference>
<dbReference type="Proteomes" id="UP001479933">
    <property type="component" value="Chromosome"/>
</dbReference>
<dbReference type="SUPFAM" id="SSF51182">
    <property type="entry name" value="RmlC-like cupins"/>
    <property type="match status" value="1"/>
</dbReference>
<evidence type="ECO:0000313" key="2">
    <source>
        <dbReference type="EMBL" id="WYY05805.1"/>
    </source>
</evidence>
<evidence type="ECO:0000259" key="1">
    <source>
        <dbReference type="Pfam" id="PF12973"/>
    </source>
</evidence>